<dbReference type="InterPro" id="IPR035014">
    <property type="entry name" value="STKc_cGK"/>
</dbReference>
<evidence type="ECO:0000256" key="11">
    <source>
        <dbReference type="ARBA" id="ARBA00047462"/>
    </source>
</evidence>
<dbReference type="GO" id="GO:0004692">
    <property type="term" value="F:cGMP-dependent protein kinase activity"/>
    <property type="evidence" value="ECO:0007669"/>
    <property type="project" value="UniProtKB-EC"/>
</dbReference>
<comment type="similarity">
    <text evidence="1 12">Belongs to the protein kinase superfamily. AGC Ser/Thr protein kinase family. cGMP subfamily.</text>
</comment>
<dbReference type="PROSITE" id="PS00889">
    <property type="entry name" value="CNMP_BINDING_2"/>
    <property type="match status" value="2"/>
</dbReference>
<proteinExistence type="inferred from homology"/>
<feature type="binding site" evidence="14">
    <location>
        <begin position="483"/>
        <end position="491"/>
    </location>
    <ligand>
        <name>ATP</name>
        <dbReference type="ChEBI" id="CHEBI:30616"/>
    </ligand>
</feature>
<evidence type="ECO:0000256" key="4">
    <source>
        <dbReference type="ARBA" id="ARBA00022535"/>
    </source>
</evidence>
<dbReference type="SMART" id="SM00100">
    <property type="entry name" value="cNMP"/>
    <property type="match status" value="2"/>
</dbReference>
<dbReference type="InterPro" id="IPR002374">
    <property type="entry name" value="cGMP_dep_kinase"/>
</dbReference>
<dbReference type="InterPro" id="IPR000961">
    <property type="entry name" value="AGC-kinase_C"/>
</dbReference>
<comment type="catalytic activity">
    <reaction evidence="11">
        <text>L-seryl-[protein] + ATP = O-phospho-L-seryl-[protein] + ADP + H(+)</text>
        <dbReference type="Rhea" id="RHEA:17989"/>
        <dbReference type="Rhea" id="RHEA-COMP:9863"/>
        <dbReference type="Rhea" id="RHEA-COMP:11604"/>
        <dbReference type="ChEBI" id="CHEBI:15378"/>
        <dbReference type="ChEBI" id="CHEBI:29999"/>
        <dbReference type="ChEBI" id="CHEBI:30616"/>
        <dbReference type="ChEBI" id="CHEBI:83421"/>
        <dbReference type="ChEBI" id="CHEBI:456216"/>
        <dbReference type="EC" id="2.7.11.12"/>
    </reaction>
</comment>
<keyword evidence="4 12" id="KW-0140">cGMP</keyword>
<dbReference type="InterPro" id="IPR018490">
    <property type="entry name" value="cNMP-bd_dom_sf"/>
</dbReference>
<dbReference type="PIRSF" id="PIRSF000559">
    <property type="entry name" value="cGMP-dep_kinase"/>
    <property type="match status" value="1"/>
</dbReference>
<evidence type="ECO:0000259" key="19">
    <source>
        <dbReference type="PROSITE" id="PS51285"/>
    </source>
</evidence>
<dbReference type="SMART" id="SM00220">
    <property type="entry name" value="S_TKc"/>
    <property type="match status" value="1"/>
</dbReference>
<evidence type="ECO:0000256" key="16">
    <source>
        <dbReference type="SAM" id="MobiDB-lite"/>
    </source>
</evidence>
<comment type="caution">
    <text evidence="20">The sequence shown here is derived from an EMBL/GenBank/DDBJ whole genome shotgun (WGS) entry which is preliminary data.</text>
</comment>
<feature type="domain" description="Protein kinase" evidence="17">
    <location>
        <begin position="477"/>
        <end position="738"/>
    </location>
</feature>
<dbReference type="PROSITE" id="PS00108">
    <property type="entry name" value="PROTEIN_KINASE_ST"/>
    <property type="match status" value="1"/>
</dbReference>
<dbReference type="InterPro" id="IPR000595">
    <property type="entry name" value="cNMP-bd_dom"/>
</dbReference>
<evidence type="ECO:0000256" key="8">
    <source>
        <dbReference type="ARBA" id="ARBA00022840"/>
    </source>
</evidence>
<evidence type="ECO:0000256" key="1">
    <source>
        <dbReference type="ARBA" id="ARBA00006352"/>
    </source>
</evidence>
<dbReference type="Gene3D" id="1.10.510.10">
    <property type="entry name" value="Transferase(Phosphotransferase) domain 1"/>
    <property type="match status" value="1"/>
</dbReference>
<dbReference type="InterPro" id="IPR014710">
    <property type="entry name" value="RmlC-like_jellyroll"/>
</dbReference>
<dbReference type="SUPFAM" id="SSF56112">
    <property type="entry name" value="Protein kinase-like (PK-like)"/>
    <property type="match status" value="1"/>
</dbReference>
<evidence type="ECO:0000256" key="6">
    <source>
        <dbReference type="ARBA" id="ARBA00022741"/>
    </source>
</evidence>
<evidence type="ECO:0000256" key="13">
    <source>
        <dbReference type="PIRSR" id="PIRSR000559-1"/>
    </source>
</evidence>
<comment type="catalytic activity">
    <reaction evidence="10 12">
        <text>L-threonyl-[protein] + ATP = O-phospho-L-threonyl-[protein] + ADP + H(+)</text>
        <dbReference type="Rhea" id="RHEA:46608"/>
        <dbReference type="Rhea" id="RHEA-COMP:11060"/>
        <dbReference type="Rhea" id="RHEA-COMP:11605"/>
        <dbReference type="ChEBI" id="CHEBI:15378"/>
        <dbReference type="ChEBI" id="CHEBI:30013"/>
        <dbReference type="ChEBI" id="CHEBI:30616"/>
        <dbReference type="ChEBI" id="CHEBI:61977"/>
        <dbReference type="ChEBI" id="CHEBI:456216"/>
        <dbReference type="EC" id="2.7.11.12"/>
    </reaction>
</comment>
<feature type="domain" description="Cyclic nucleotide-binding" evidence="18">
    <location>
        <begin position="181"/>
        <end position="296"/>
    </location>
</feature>
<dbReference type="GO" id="GO:0030553">
    <property type="term" value="F:cGMP binding"/>
    <property type="evidence" value="ECO:0007669"/>
    <property type="project" value="UniProtKB-KW"/>
</dbReference>
<keyword evidence="7 12" id="KW-0418">Kinase</keyword>
<dbReference type="PROSITE" id="PS50042">
    <property type="entry name" value="CNMP_BINDING_3"/>
    <property type="match status" value="2"/>
</dbReference>
<dbReference type="CDD" id="cd05572">
    <property type="entry name" value="STKc_cGK"/>
    <property type="match status" value="1"/>
</dbReference>
<evidence type="ECO:0000256" key="9">
    <source>
        <dbReference type="ARBA" id="ARBA00022992"/>
    </source>
</evidence>
<dbReference type="AlphaFoldDB" id="A0ABD2QA55"/>
<evidence type="ECO:0000256" key="7">
    <source>
        <dbReference type="ARBA" id="ARBA00022777"/>
    </source>
</evidence>
<keyword evidence="21" id="KW-1185">Reference proteome</keyword>
<feature type="active site" description="Proton acceptor" evidence="13">
    <location>
        <position position="601"/>
    </location>
</feature>
<dbReference type="SUPFAM" id="SSF51206">
    <property type="entry name" value="cAMP-binding domain-like"/>
    <property type="match status" value="2"/>
</dbReference>
<evidence type="ECO:0000313" key="21">
    <source>
        <dbReference type="Proteomes" id="UP001626550"/>
    </source>
</evidence>
<dbReference type="InterPro" id="IPR018488">
    <property type="entry name" value="cNMP-bd_CS"/>
</dbReference>
<sequence length="789" mass="89301">MPFGLKGWSTNSQIRASDPSSSSINQEHRTQIEQNLRAEIANLKIQLLKKDEFISRLSQENDKLKSVLNQQTVHLDPEHSHDQAADGHGDEVSYSVSLNRCSNSVERSDNAKPLEGQSPHPSEDVLKPLPQIASSITLQKRQGVSAEPSIQPTVTTAKLKYYEKDTNSRNVIRQALRENDLLKNMDALQLQEMVSCMQEREVPEGNFLIREGDDGRELYVGAEGEYEVWKNGEYLSMMGAGRCFGELALLYNCKRTASVKAVHKAKVWSLDRSVFQTIMMKTGIQMMEERQKFLKSVPLLKNVSKTQFMRIADMLEAQFHAAGDYIIRKDELADSFFIIQSGEVVVTMPKDGQEVEIRRLGRGEYFGEKALLSEGRRTASIYATPPGVDVLCLYRKDFLELIGNIQELKEKDYSDEQSLVRQNSSTVALKNKADTTPPTPLPTMQHDWGPPHSDHQGITTQLKPKKTHETVFNPDEYNIIAILGVGGFGRVELVHAKGDTSRSFAIKRMRKSHIVKTRQQDHVLSEKRILLSIDHPFICKLYATARDQRFVYLLLEVCLGGELWTLLRDLSHLTDKHVRFSLACVIEAFDYLHGHGIVYRDLKPENLVIANRGYLKLCDFGFAKYIGVGSKTWTFCGTPEYVAPEVILNKGHDFAADYWSLGILTCELLTGTPPFQASEPIRIYMKTLKGIDSLDLGHHNCISTKAYHFIKKLCRNNPAERIGVGRNGLQEIRSHKYFQGFDWEGIAKQTMTSPLKYKVNSALDVSNFDNFPMTDIRASIEDSGWDVTF</sequence>
<dbReference type="GO" id="GO:0005524">
    <property type="term" value="F:ATP binding"/>
    <property type="evidence" value="ECO:0007669"/>
    <property type="project" value="UniProtKB-UniRule"/>
</dbReference>
<evidence type="ECO:0000256" key="15">
    <source>
        <dbReference type="PROSITE-ProRule" id="PRU10141"/>
    </source>
</evidence>
<dbReference type="Gene3D" id="3.30.200.20">
    <property type="entry name" value="Phosphorylase Kinase, domain 1"/>
    <property type="match status" value="1"/>
</dbReference>
<feature type="compositionally biased region" description="Polar residues" evidence="16">
    <location>
        <begin position="8"/>
        <end position="25"/>
    </location>
</feature>
<protein>
    <recommendedName>
        <fullName evidence="2 12">cGMP-dependent protein kinase</fullName>
        <ecNumber evidence="2 12">2.7.11.12</ecNumber>
    </recommendedName>
</protein>
<dbReference type="Gene3D" id="2.60.120.10">
    <property type="entry name" value="Jelly Rolls"/>
    <property type="match status" value="2"/>
</dbReference>
<keyword evidence="9 12" id="KW-0142">cGMP-binding</keyword>
<keyword evidence="8 12" id="KW-0067">ATP-binding</keyword>
<evidence type="ECO:0000313" key="20">
    <source>
        <dbReference type="EMBL" id="KAL3316122.1"/>
    </source>
</evidence>
<keyword evidence="5 12" id="KW-0808">Transferase</keyword>
<dbReference type="Pfam" id="PF00069">
    <property type="entry name" value="Pkinase"/>
    <property type="match status" value="1"/>
</dbReference>
<name>A0ABD2QA55_9PLAT</name>
<dbReference type="Proteomes" id="UP001626550">
    <property type="component" value="Unassembled WGS sequence"/>
</dbReference>
<dbReference type="InterPro" id="IPR017441">
    <property type="entry name" value="Protein_kinase_ATP_BS"/>
</dbReference>
<evidence type="ECO:0000259" key="17">
    <source>
        <dbReference type="PROSITE" id="PS50011"/>
    </source>
</evidence>
<gene>
    <name evidence="20" type="ORF">Ciccas_005236</name>
</gene>
<keyword evidence="6 12" id="KW-0547">Nucleotide-binding</keyword>
<feature type="region of interest" description="Disordered" evidence="16">
    <location>
        <begin position="102"/>
        <end position="126"/>
    </location>
</feature>
<dbReference type="InterPro" id="IPR008271">
    <property type="entry name" value="Ser/Thr_kinase_AS"/>
</dbReference>
<evidence type="ECO:0000256" key="14">
    <source>
        <dbReference type="PIRSR" id="PIRSR000559-2"/>
    </source>
</evidence>
<dbReference type="InterPro" id="IPR011009">
    <property type="entry name" value="Kinase-like_dom_sf"/>
</dbReference>
<feature type="domain" description="Cyclic nucleotide-binding" evidence="18">
    <location>
        <begin position="299"/>
        <end position="415"/>
    </location>
</feature>
<dbReference type="CDD" id="cd00038">
    <property type="entry name" value="CAP_ED"/>
    <property type="match status" value="2"/>
</dbReference>
<dbReference type="EMBL" id="JBJKFK010000597">
    <property type="protein sequence ID" value="KAL3316122.1"/>
    <property type="molecule type" value="Genomic_DNA"/>
</dbReference>
<evidence type="ECO:0000256" key="10">
    <source>
        <dbReference type="ARBA" id="ARBA00047298"/>
    </source>
</evidence>
<organism evidence="20 21">
    <name type="scientific">Cichlidogyrus casuarinus</name>
    <dbReference type="NCBI Taxonomy" id="1844966"/>
    <lineage>
        <taxon>Eukaryota</taxon>
        <taxon>Metazoa</taxon>
        <taxon>Spiralia</taxon>
        <taxon>Lophotrochozoa</taxon>
        <taxon>Platyhelminthes</taxon>
        <taxon>Monogenea</taxon>
        <taxon>Monopisthocotylea</taxon>
        <taxon>Dactylogyridea</taxon>
        <taxon>Ancyrocephalidae</taxon>
        <taxon>Cichlidogyrus</taxon>
    </lineage>
</organism>
<dbReference type="InterPro" id="IPR000719">
    <property type="entry name" value="Prot_kinase_dom"/>
</dbReference>
<evidence type="ECO:0000259" key="18">
    <source>
        <dbReference type="PROSITE" id="PS50042"/>
    </source>
</evidence>
<evidence type="ECO:0000256" key="5">
    <source>
        <dbReference type="ARBA" id="ARBA00022679"/>
    </source>
</evidence>
<reference evidence="20 21" key="1">
    <citation type="submission" date="2024-11" db="EMBL/GenBank/DDBJ databases">
        <title>Adaptive evolution of stress response genes in parasites aligns with host niche diversity.</title>
        <authorList>
            <person name="Hahn C."/>
            <person name="Resl P."/>
        </authorList>
    </citation>
    <scope>NUCLEOTIDE SEQUENCE [LARGE SCALE GENOMIC DNA]</scope>
    <source>
        <strain evidence="20">EGGRZ-B1_66</strain>
        <tissue evidence="20">Body</tissue>
    </source>
</reference>
<feature type="domain" description="AGC-kinase C-terminal" evidence="19">
    <location>
        <begin position="739"/>
        <end position="789"/>
    </location>
</feature>
<dbReference type="PANTHER" id="PTHR24353:SF147">
    <property type="entry name" value="CGMP-DEPENDENT SERINE_THREONIN PROTEIN KINASE-RELATED"/>
    <property type="match status" value="1"/>
</dbReference>
<dbReference type="PROSITE" id="PS00107">
    <property type="entry name" value="PROTEIN_KINASE_ATP"/>
    <property type="match status" value="1"/>
</dbReference>
<evidence type="ECO:0000256" key="12">
    <source>
        <dbReference type="PIRNR" id="PIRNR000559"/>
    </source>
</evidence>
<dbReference type="PRINTS" id="PR00103">
    <property type="entry name" value="CAMPKINASE"/>
</dbReference>
<accession>A0ABD2QA55</accession>
<feature type="binding site" evidence="14 15">
    <location>
        <position position="507"/>
    </location>
    <ligand>
        <name>ATP</name>
        <dbReference type="ChEBI" id="CHEBI:30616"/>
    </ligand>
</feature>
<dbReference type="PROSITE" id="PS50011">
    <property type="entry name" value="PROTEIN_KINASE_DOM"/>
    <property type="match status" value="1"/>
</dbReference>
<feature type="region of interest" description="Disordered" evidence="16">
    <location>
        <begin position="1"/>
        <end position="28"/>
    </location>
</feature>
<evidence type="ECO:0000256" key="3">
    <source>
        <dbReference type="ARBA" id="ARBA00022527"/>
    </source>
</evidence>
<feature type="region of interest" description="Disordered" evidence="16">
    <location>
        <begin position="430"/>
        <end position="457"/>
    </location>
</feature>
<dbReference type="EC" id="2.7.11.12" evidence="2 12"/>
<dbReference type="FunFam" id="2.60.120.10:FF:000072">
    <property type="entry name" value="cGMP-dependent protein kinase"/>
    <property type="match status" value="1"/>
</dbReference>
<dbReference type="Pfam" id="PF00027">
    <property type="entry name" value="cNMP_binding"/>
    <property type="match status" value="2"/>
</dbReference>
<evidence type="ECO:0000256" key="2">
    <source>
        <dbReference type="ARBA" id="ARBA00012428"/>
    </source>
</evidence>
<keyword evidence="3 12" id="KW-0723">Serine/threonine-protein kinase</keyword>
<dbReference type="PROSITE" id="PS51285">
    <property type="entry name" value="AGC_KINASE_CTER"/>
    <property type="match status" value="1"/>
</dbReference>
<dbReference type="PANTHER" id="PTHR24353">
    <property type="entry name" value="CYCLIC NUCLEOTIDE-DEPENDENT PROTEIN KINASE"/>
    <property type="match status" value="1"/>
</dbReference>